<protein>
    <submittedName>
        <fullName evidence="2">Anaerobic ribonucleoside triphosphate reductase</fullName>
    </submittedName>
</protein>
<evidence type="ECO:0000313" key="2">
    <source>
        <dbReference type="EMBL" id="ACL11444.1"/>
    </source>
</evidence>
<dbReference type="NCBIfam" id="TIGR01443">
    <property type="entry name" value="intein_Cterm"/>
    <property type="match status" value="1"/>
</dbReference>
<dbReference type="GO" id="GO:0006260">
    <property type="term" value="P:DNA replication"/>
    <property type="evidence" value="ECO:0007669"/>
    <property type="project" value="InterPro"/>
</dbReference>
<dbReference type="PANTHER" id="PTHR21075">
    <property type="entry name" value="ANAEROBIC RIBONUCLEOSIDE-TRIPHOSPHATE REDUCTASE"/>
    <property type="match status" value="1"/>
</dbReference>
<dbReference type="SUPFAM" id="SSF51998">
    <property type="entry name" value="PFL-like glycyl radical enzymes"/>
    <property type="match status" value="2"/>
</dbReference>
<dbReference type="HOGENOM" id="CLU_002707_0_2_2"/>
<dbReference type="eggNOG" id="arCOG04889">
    <property type="taxonomic scope" value="Archaea"/>
</dbReference>
<dbReference type="SUPFAM" id="SSF51294">
    <property type="entry name" value="Hedgehog/intein (Hint) domain"/>
    <property type="match status" value="1"/>
</dbReference>
<accession>B8D5R3</accession>
<dbReference type="InterPro" id="IPR012833">
    <property type="entry name" value="NrdD"/>
</dbReference>
<evidence type="ECO:0000313" key="3">
    <source>
        <dbReference type="Proteomes" id="UP000006903"/>
    </source>
</evidence>
<dbReference type="SMART" id="SM00306">
    <property type="entry name" value="HintN"/>
    <property type="match status" value="1"/>
</dbReference>
<dbReference type="GO" id="GO:0031250">
    <property type="term" value="C:anaerobic ribonucleoside-triphosphate reductase complex"/>
    <property type="evidence" value="ECO:0007669"/>
    <property type="project" value="TreeGrafter"/>
</dbReference>
<dbReference type="NCBIfam" id="TIGR01445">
    <property type="entry name" value="intein_Nterm"/>
    <property type="match status" value="1"/>
</dbReference>
<dbReference type="PROSITE" id="PS50817">
    <property type="entry name" value="INTEIN_N_TER"/>
    <property type="match status" value="1"/>
</dbReference>
<dbReference type="EMBL" id="CP001140">
    <property type="protein sequence ID" value="ACL11444.1"/>
    <property type="molecule type" value="Genomic_DNA"/>
</dbReference>
<dbReference type="eggNOG" id="arCOG03146">
    <property type="taxonomic scope" value="Archaea"/>
</dbReference>
<dbReference type="GO" id="GO:0009265">
    <property type="term" value="P:2'-deoxyribonucleotide biosynthetic process"/>
    <property type="evidence" value="ECO:0007669"/>
    <property type="project" value="TreeGrafter"/>
</dbReference>
<name>B8D5R3_DESA1</name>
<dbReference type="CDD" id="cd00081">
    <property type="entry name" value="Hint"/>
    <property type="match status" value="1"/>
</dbReference>
<dbReference type="InterPro" id="IPR006141">
    <property type="entry name" value="Intein_N"/>
</dbReference>
<feature type="domain" description="Hint" evidence="1">
    <location>
        <begin position="297"/>
        <end position="441"/>
    </location>
</feature>
<dbReference type="InterPro" id="IPR036844">
    <property type="entry name" value="Hint_dom_sf"/>
</dbReference>
<dbReference type="InterPro" id="IPR030934">
    <property type="entry name" value="Intein_C"/>
</dbReference>
<organism evidence="2 3">
    <name type="scientific">Desulfurococcus amylolyticus (strain DSM 18924 / JCM 16383 / VKM B-2413 / 1221n)</name>
    <name type="common">Desulfurococcus kamchatkensis</name>
    <dbReference type="NCBI Taxonomy" id="490899"/>
    <lineage>
        <taxon>Archaea</taxon>
        <taxon>Thermoproteota</taxon>
        <taxon>Thermoprotei</taxon>
        <taxon>Desulfurococcales</taxon>
        <taxon>Desulfurococcaceae</taxon>
        <taxon>Desulfurococcus</taxon>
    </lineage>
</organism>
<dbReference type="Gene3D" id="3.20.70.20">
    <property type="match status" value="2"/>
</dbReference>
<dbReference type="GO" id="GO:0008998">
    <property type="term" value="F:ribonucleoside-triphosphate reductase (thioredoxin) activity"/>
    <property type="evidence" value="ECO:0007669"/>
    <property type="project" value="InterPro"/>
</dbReference>
<dbReference type="AlphaFoldDB" id="B8D5R3"/>
<proteinExistence type="predicted"/>
<dbReference type="InterPro" id="IPR003587">
    <property type="entry name" value="Hint_dom_N"/>
</dbReference>
<dbReference type="KEGG" id="dka:DKAM_1118"/>
<dbReference type="Pfam" id="PF13597">
    <property type="entry name" value="NRDD"/>
    <property type="match status" value="2"/>
</dbReference>
<dbReference type="Proteomes" id="UP000006903">
    <property type="component" value="Chromosome"/>
</dbReference>
<dbReference type="PROSITE" id="PS50818">
    <property type="entry name" value="INTEIN_C_TER"/>
    <property type="match status" value="1"/>
</dbReference>
<dbReference type="GO" id="GO:0004748">
    <property type="term" value="F:ribonucleoside-diphosphate reductase activity, thioredoxin disulfide as acceptor"/>
    <property type="evidence" value="ECO:0007669"/>
    <property type="project" value="TreeGrafter"/>
</dbReference>
<dbReference type="GO" id="GO:0016539">
    <property type="term" value="P:intein-mediated protein splicing"/>
    <property type="evidence" value="ECO:0007669"/>
    <property type="project" value="InterPro"/>
</dbReference>
<dbReference type="PANTHER" id="PTHR21075:SF0">
    <property type="entry name" value="ANAEROBIC RIBONUCLEOSIDE-TRIPHOSPHATE REDUCTASE"/>
    <property type="match status" value="1"/>
</dbReference>
<dbReference type="STRING" id="490899.DKAM_1118"/>
<reference evidence="2 3" key="1">
    <citation type="journal article" date="2009" name="J. Bacteriol.">
        <title>Complete genome sequence of the anaerobic, protein-degrading hyperthermophilic crenarchaeon Desulfurococcus kamchatkensis.</title>
        <authorList>
            <person name="Ravin N.V."/>
            <person name="Mardanov A.V."/>
            <person name="Beletsky A.V."/>
            <person name="Kublanov I.V."/>
            <person name="Kolganova T.V."/>
            <person name="Lebedinsky A.V."/>
            <person name="Chernyh N.A."/>
            <person name="Bonch-Osmolovskaya E.A."/>
            <person name="Skryabin K.G."/>
        </authorList>
    </citation>
    <scope>NUCLEOTIDE SEQUENCE [LARGE SCALE GENOMIC DNA]</scope>
    <source>
        <strain evidence="3">DSM 18924 / JCM 16383 / VKM B-2413 / 1221n</strain>
    </source>
</reference>
<gene>
    <name evidence="2" type="ordered locus">DKAM_1118</name>
</gene>
<dbReference type="NCBIfam" id="NF006358">
    <property type="entry name" value="PRK08579.1"/>
    <property type="match status" value="1"/>
</dbReference>
<evidence type="ECO:0000259" key="1">
    <source>
        <dbReference type="SMART" id="SM00306"/>
    </source>
</evidence>
<sequence>MYFLVFILKPYRRCLMQSSKVDTDMRDPFIEFVKWSSLDVNENANKYMGPGSFFSYLLEEYMKRDILGLLPSHILKAHRDGLIYIHKLPQSIYIPYCTGHSMARLLEKGLKTPTVISRPARHFDTFVDHVANYLITLQHYFTGAQAFSSVEWYAGPFIRSDGLDYRGVKQNIQRLLYNLNYPTRIGLQTPFTNFTIIMDASRKALEGDYAVYDGKKTEPLGAYEKEAKIFLLALFENYMNGDSVGQPFTFPIPTLMTTSKLLWEDPEIYEAVFETAAKRGSFYWLNTRVVDPDASYAMCLHSGEKIPINNDGEVHELTMGELVEKYAGGVEAVDPDGATWYKPAREFKVLAFNPETGEVSWRPVKRILVKKSRKAVRVQLSNGTGFVATPDHPVLVYRRNHRRYELRKANDIPKDSKLPVLQAEISGEYVELEGEVELVVDEESPSIEAWKHRMKTGSVVWVSIKSIEEVELENDELFVDVEVDGPHYFVHSGGVITHNCCRISIQKNELLYAYNGGLTFSLSSIKKDVEEAREEYWNKLEKQRFGGLWAMPDITGSVNVVDINIPRLALEARGNDTRFWELYDEALKLVREAVDWFRARYVKILKEHPNFYYMITEYMPEFPSSHFNTIGLIGLPEAAAILLQEPKLWLDGNRSDWLRATELMRKMVEHATNTARRWMQESGTPWNVEEVPAESASPKMAALDMKLYPELADYLPDPDNPVYSTSIAPYYAPEMELPDRIEVEARVQKYFTGGVMMHIFLAEEPEPDALAKLAKRIMDTDIVYWSFTPALTYCPSCGRTYTGLYKSCPRCGNENIEVWSRIIGYYRPIKNWNPQRRKEFWTRNHYVF</sequence>